<organism evidence="3 4">
    <name type="scientific">Dysgonomonas macrotermitis</name>
    <dbReference type="NCBI Taxonomy" id="1346286"/>
    <lineage>
        <taxon>Bacteria</taxon>
        <taxon>Pseudomonadati</taxon>
        <taxon>Bacteroidota</taxon>
        <taxon>Bacteroidia</taxon>
        <taxon>Bacteroidales</taxon>
        <taxon>Dysgonomonadaceae</taxon>
        <taxon>Dysgonomonas</taxon>
    </lineage>
</organism>
<dbReference type="OrthoDB" id="9814407at2"/>
<dbReference type="Gene3D" id="3.30.70.1060">
    <property type="entry name" value="Dimeric alpha+beta barrel"/>
    <property type="match status" value="1"/>
</dbReference>
<proteinExistence type="inferred from homology"/>
<dbReference type="InterPro" id="IPR005545">
    <property type="entry name" value="YCII"/>
</dbReference>
<dbReference type="InterPro" id="IPR011008">
    <property type="entry name" value="Dimeric_a/b-barrel"/>
</dbReference>
<feature type="domain" description="YCII-related" evidence="2">
    <location>
        <begin position="1"/>
        <end position="81"/>
    </location>
</feature>
<evidence type="ECO:0000313" key="4">
    <source>
        <dbReference type="Proteomes" id="UP000184480"/>
    </source>
</evidence>
<gene>
    <name evidence="3" type="ORF">SAMN05444362_10347</name>
</gene>
<evidence type="ECO:0000259" key="2">
    <source>
        <dbReference type="Pfam" id="PF03795"/>
    </source>
</evidence>
<name>A0A1M4Y1D1_9BACT</name>
<evidence type="ECO:0000256" key="1">
    <source>
        <dbReference type="ARBA" id="ARBA00007689"/>
    </source>
</evidence>
<dbReference type="Proteomes" id="UP000184480">
    <property type="component" value="Unassembled WGS sequence"/>
</dbReference>
<sequence length="94" mass="11155">MYILILSYKKALSEVENHLDAHKNYLDKNYNLGNFIVSGRRNPRIGGIIFCRAENIEQVQVLIKEDPFYKYEIADYEIIEFEPTKYIEGFDLFL</sequence>
<reference evidence="4" key="1">
    <citation type="submission" date="2016-11" db="EMBL/GenBank/DDBJ databases">
        <authorList>
            <person name="Varghese N."/>
            <person name="Submissions S."/>
        </authorList>
    </citation>
    <scope>NUCLEOTIDE SEQUENCE [LARGE SCALE GENOMIC DNA]</scope>
    <source>
        <strain evidence="4">DSM 27370</strain>
    </source>
</reference>
<evidence type="ECO:0000313" key="3">
    <source>
        <dbReference type="EMBL" id="SHE99634.1"/>
    </source>
</evidence>
<dbReference type="Pfam" id="PF03795">
    <property type="entry name" value="YCII"/>
    <property type="match status" value="1"/>
</dbReference>
<keyword evidence="4" id="KW-1185">Reference proteome</keyword>
<dbReference type="SUPFAM" id="SSF54909">
    <property type="entry name" value="Dimeric alpha+beta barrel"/>
    <property type="match status" value="1"/>
</dbReference>
<dbReference type="EMBL" id="FQUC01000003">
    <property type="protein sequence ID" value="SHE99634.1"/>
    <property type="molecule type" value="Genomic_DNA"/>
</dbReference>
<dbReference type="PANTHER" id="PTHR37828">
    <property type="entry name" value="GSR2449 PROTEIN"/>
    <property type="match status" value="1"/>
</dbReference>
<comment type="similarity">
    <text evidence="1">Belongs to the YciI family.</text>
</comment>
<dbReference type="AlphaFoldDB" id="A0A1M4Y1D1"/>
<dbReference type="RefSeq" id="WP_062177184.1">
    <property type="nucleotide sequence ID" value="NZ_BBXL01000003.1"/>
</dbReference>
<accession>A0A1M4Y1D1</accession>
<protein>
    <submittedName>
        <fullName evidence="3">Uncharacterized conserved protein YciI, contains a putative active-site phosphohistidine</fullName>
    </submittedName>
</protein>
<dbReference type="PANTHER" id="PTHR37828:SF1">
    <property type="entry name" value="YCII-RELATED DOMAIN-CONTAINING PROTEIN"/>
    <property type="match status" value="1"/>
</dbReference>